<feature type="domain" description="Calcineurin-like phosphoesterase" evidence="2">
    <location>
        <begin position="4"/>
        <end position="198"/>
    </location>
</feature>
<dbReference type="RefSeq" id="WP_121298931.1">
    <property type="nucleotide sequence ID" value="NZ_QBEW01000050.1"/>
</dbReference>
<dbReference type="PANTHER" id="PTHR42850:SF2">
    <property type="entry name" value="BLL5683 PROTEIN"/>
    <property type="match status" value="1"/>
</dbReference>
<dbReference type="InterPro" id="IPR024654">
    <property type="entry name" value="Calcineurin-like_PHP_lpxH"/>
</dbReference>
<evidence type="ECO:0000313" key="4">
    <source>
        <dbReference type="Proteomes" id="UP000280791"/>
    </source>
</evidence>
<accession>A0A497YN55</accession>
<dbReference type="InterPro" id="IPR011152">
    <property type="entry name" value="Pesterase_MJ0912"/>
</dbReference>
<name>A0A497YN55_9BACL</name>
<dbReference type="Pfam" id="PF12850">
    <property type="entry name" value="Metallophos_2"/>
    <property type="match status" value="1"/>
</dbReference>
<comment type="similarity">
    <text evidence="1">Belongs to the metallophosphoesterase superfamily. YfcE family.</text>
</comment>
<dbReference type="Proteomes" id="UP000280791">
    <property type="component" value="Unassembled WGS sequence"/>
</dbReference>
<dbReference type="InterPro" id="IPR029052">
    <property type="entry name" value="Metallo-depent_PP-like"/>
</dbReference>
<dbReference type="OrthoDB" id="9813918at2"/>
<dbReference type="PIRSF" id="PIRSF000883">
    <property type="entry name" value="Pesterase_MJ0912"/>
    <property type="match status" value="1"/>
</dbReference>
<comment type="caution">
    <text evidence="3">The sequence shown here is derived from an EMBL/GenBank/DDBJ whole genome shotgun (WGS) entry which is preliminary data.</text>
</comment>
<reference evidence="3 4" key="1">
    <citation type="submission" date="2018-10" db="EMBL/GenBank/DDBJ databases">
        <title>Genomic Encyclopedia of Type Strains, Phase IV (KMG-IV): sequencing the most valuable type-strain genomes for metagenomic binning, comparative biology and taxonomic classification.</title>
        <authorList>
            <person name="Goeker M."/>
        </authorList>
    </citation>
    <scope>NUCLEOTIDE SEQUENCE [LARGE SCALE GENOMIC DNA]</scope>
    <source>
        <strain evidence="3 4">DSM 20549</strain>
    </source>
</reference>
<protein>
    <submittedName>
        <fullName evidence="3">Putative phosphoesterase</fullName>
    </submittedName>
</protein>
<evidence type="ECO:0000259" key="2">
    <source>
        <dbReference type="Pfam" id="PF12850"/>
    </source>
</evidence>
<dbReference type="InterPro" id="IPR050126">
    <property type="entry name" value="Ap4A_hydrolase"/>
</dbReference>
<dbReference type="GO" id="GO:0016791">
    <property type="term" value="F:phosphatase activity"/>
    <property type="evidence" value="ECO:0007669"/>
    <property type="project" value="TreeGrafter"/>
</dbReference>
<sequence length="243" mass="27807">MSTKIAVIADVHGNSQALYAALAEIDRDAQVKHIYCIGDMVGIGYETNEVLQILFSRKDISFVIGNHEEELIAILEGEESDSQGGERVHHEWLAKRLDKRLLPKLKAMPKEIAAEHEEHKVLFTHYHLDSEQRFLPIEAEPAVEKLDQLYKESPFDLVCFGHHHPVHHFSSAQRIYLNPGSLGCYDKPFARYAIVEFTATEINVALEQALYDNRDFLLGYEQLNVPEKEFILNVFHGNQTIKK</sequence>
<gene>
    <name evidence="3" type="ORF">DFR62_1378</name>
</gene>
<dbReference type="PANTHER" id="PTHR42850">
    <property type="entry name" value="METALLOPHOSPHOESTERASE"/>
    <property type="match status" value="1"/>
</dbReference>
<evidence type="ECO:0000313" key="3">
    <source>
        <dbReference type="EMBL" id="RLJ91220.1"/>
    </source>
</evidence>
<dbReference type="AlphaFoldDB" id="A0A497YN55"/>
<organism evidence="3 4">
    <name type="scientific">Planococcus citreus</name>
    <dbReference type="NCBI Taxonomy" id="1373"/>
    <lineage>
        <taxon>Bacteria</taxon>
        <taxon>Bacillati</taxon>
        <taxon>Bacillota</taxon>
        <taxon>Bacilli</taxon>
        <taxon>Bacillales</taxon>
        <taxon>Caryophanaceae</taxon>
        <taxon>Planococcus</taxon>
    </lineage>
</organism>
<proteinExistence type="inferred from homology"/>
<dbReference type="SUPFAM" id="SSF56300">
    <property type="entry name" value="Metallo-dependent phosphatases"/>
    <property type="match status" value="1"/>
</dbReference>
<dbReference type="EMBL" id="RCCP01000001">
    <property type="protein sequence ID" value="RLJ91220.1"/>
    <property type="molecule type" value="Genomic_DNA"/>
</dbReference>
<keyword evidence="4" id="KW-1185">Reference proteome</keyword>
<dbReference type="CDD" id="cd00838">
    <property type="entry name" value="MPP_superfamily"/>
    <property type="match status" value="1"/>
</dbReference>
<dbReference type="GO" id="GO:0005737">
    <property type="term" value="C:cytoplasm"/>
    <property type="evidence" value="ECO:0007669"/>
    <property type="project" value="TreeGrafter"/>
</dbReference>
<evidence type="ECO:0000256" key="1">
    <source>
        <dbReference type="ARBA" id="ARBA00008950"/>
    </source>
</evidence>
<dbReference type="Gene3D" id="3.60.21.10">
    <property type="match status" value="1"/>
</dbReference>